<evidence type="ECO:0000256" key="6">
    <source>
        <dbReference type="ARBA" id="ARBA00023002"/>
    </source>
</evidence>
<dbReference type="RefSeq" id="WP_165566766.1">
    <property type="nucleotide sequence ID" value="NZ_SAYU02000053.1"/>
</dbReference>
<dbReference type="GO" id="GO:0046654">
    <property type="term" value="P:tetrahydrofolate biosynthetic process"/>
    <property type="evidence" value="ECO:0007669"/>
    <property type="project" value="InterPro"/>
</dbReference>
<dbReference type="GO" id="GO:0046655">
    <property type="term" value="P:folic acid metabolic process"/>
    <property type="evidence" value="ECO:0007669"/>
    <property type="project" value="TreeGrafter"/>
</dbReference>
<accession>A0A8T6R5M7</accession>
<dbReference type="PANTHER" id="PTHR48069">
    <property type="entry name" value="DIHYDROFOLATE REDUCTASE"/>
    <property type="match status" value="1"/>
</dbReference>
<dbReference type="AlphaFoldDB" id="A0A8T6R5M7"/>
<reference evidence="8" key="1">
    <citation type="submission" date="2020-03" db="EMBL/GenBank/DDBJ databases">
        <title>Phycicoccus flavus sp. nov., a novel endophytic actinobacterium isolated from branch of Kandelia candel.</title>
        <authorList>
            <person name="Tuo L."/>
        </authorList>
    </citation>
    <scope>NUCLEOTIDE SEQUENCE</scope>
    <source>
        <strain evidence="8">CMS6Z-2</strain>
    </source>
</reference>
<gene>
    <name evidence="8" type="ORF">EPD83_014630</name>
</gene>
<keyword evidence="4" id="KW-0554">One-carbon metabolism</keyword>
<dbReference type="GO" id="GO:0006730">
    <property type="term" value="P:one-carbon metabolic process"/>
    <property type="evidence" value="ECO:0007669"/>
    <property type="project" value="UniProtKB-KW"/>
</dbReference>
<evidence type="ECO:0000256" key="3">
    <source>
        <dbReference type="ARBA" id="ARBA00012856"/>
    </source>
</evidence>
<dbReference type="Gene3D" id="3.40.430.10">
    <property type="entry name" value="Dihydrofolate Reductase, subunit A"/>
    <property type="match status" value="1"/>
</dbReference>
<comment type="pathway">
    <text evidence="1">Cofactor biosynthesis; tetrahydrofolate biosynthesis; 5,6,7,8-tetrahydrofolate from 7,8-dihydrofolate: step 1/1.</text>
</comment>
<comment type="caution">
    <text evidence="8">The sequence shown here is derived from an EMBL/GenBank/DDBJ whole genome shotgun (WGS) entry which is preliminary data.</text>
</comment>
<dbReference type="InterPro" id="IPR012259">
    <property type="entry name" value="DHFR"/>
</dbReference>
<keyword evidence="6" id="KW-0560">Oxidoreductase</keyword>
<dbReference type="Proteomes" id="UP000287866">
    <property type="component" value="Unassembled WGS sequence"/>
</dbReference>
<evidence type="ECO:0000256" key="2">
    <source>
        <dbReference type="ARBA" id="ARBA00009539"/>
    </source>
</evidence>
<dbReference type="SUPFAM" id="SSF53597">
    <property type="entry name" value="Dihydrofolate reductase-like"/>
    <property type="match status" value="1"/>
</dbReference>
<dbReference type="GO" id="GO:0050661">
    <property type="term" value="F:NADP binding"/>
    <property type="evidence" value="ECO:0007669"/>
    <property type="project" value="InterPro"/>
</dbReference>
<dbReference type="PROSITE" id="PS51330">
    <property type="entry name" value="DHFR_2"/>
    <property type="match status" value="1"/>
</dbReference>
<evidence type="ECO:0000256" key="4">
    <source>
        <dbReference type="ARBA" id="ARBA00022563"/>
    </source>
</evidence>
<sequence>MPDASGPGGDAPRVHLVGAVAHDRVAGRSGDGMPWRAPEDLRRFRRLTDGHTVVMGSATWATLGRPLPRRRNVVLSRHPGEDAPPDEAGTGLRWATSLEDALADEDGEVFVIGGARPWASALDRASLVHLTELDLEIDGDVLFPVLDPADWVEHEVEETTIEVDGAPTGCRFVTYARRGGRPAE</sequence>
<dbReference type="EC" id="1.5.1.3" evidence="3"/>
<name>A0A8T6R5M7_9MICO</name>
<dbReference type="GO" id="GO:0046452">
    <property type="term" value="P:dihydrofolate metabolic process"/>
    <property type="evidence" value="ECO:0007669"/>
    <property type="project" value="TreeGrafter"/>
</dbReference>
<comment type="similarity">
    <text evidence="2">Belongs to the dihydrofolate reductase family.</text>
</comment>
<dbReference type="Pfam" id="PF00186">
    <property type="entry name" value="DHFR_1"/>
    <property type="match status" value="1"/>
</dbReference>
<dbReference type="EMBL" id="SAYU02000053">
    <property type="protein sequence ID" value="NHA69277.1"/>
    <property type="molecule type" value="Genomic_DNA"/>
</dbReference>
<evidence type="ECO:0000313" key="9">
    <source>
        <dbReference type="Proteomes" id="UP000287866"/>
    </source>
</evidence>
<evidence type="ECO:0000256" key="5">
    <source>
        <dbReference type="ARBA" id="ARBA00022857"/>
    </source>
</evidence>
<feature type="domain" description="DHFR" evidence="7">
    <location>
        <begin position="13"/>
        <end position="177"/>
    </location>
</feature>
<proteinExistence type="inferred from homology"/>
<dbReference type="GO" id="GO:0005829">
    <property type="term" value="C:cytosol"/>
    <property type="evidence" value="ECO:0007669"/>
    <property type="project" value="TreeGrafter"/>
</dbReference>
<dbReference type="CDD" id="cd00209">
    <property type="entry name" value="DHFR"/>
    <property type="match status" value="1"/>
</dbReference>
<dbReference type="InterPro" id="IPR024072">
    <property type="entry name" value="DHFR-like_dom_sf"/>
</dbReference>
<dbReference type="PRINTS" id="PR00070">
    <property type="entry name" value="DHFR"/>
</dbReference>
<organism evidence="8 9">
    <name type="scientific">Phycicoccus flavus</name>
    <dbReference type="NCBI Taxonomy" id="2502783"/>
    <lineage>
        <taxon>Bacteria</taxon>
        <taxon>Bacillati</taxon>
        <taxon>Actinomycetota</taxon>
        <taxon>Actinomycetes</taxon>
        <taxon>Micrococcales</taxon>
        <taxon>Intrasporangiaceae</taxon>
        <taxon>Phycicoccus</taxon>
    </lineage>
</organism>
<dbReference type="InterPro" id="IPR001796">
    <property type="entry name" value="DHFR_dom"/>
</dbReference>
<keyword evidence="9" id="KW-1185">Reference proteome</keyword>
<evidence type="ECO:0000259" key="7">
    <source>
        <dbReference type="PROSITE" id="PS51330"/>
    </source>
</evidence>
<evidence type="ECO:0000256" key="1">
    <source>
        <dbReference type="ARBA" id="ARBA00004903"/>
    </source>
</evidence>
<evidence type="ECO:0000313" key="8">
    <source>
        <dbReference type="EMBL" id="NHA69277.1"/>
    </source>
</evidence>
<dbReference type="PANTHER" id="PTHR48069:SF3">
    <property type="entry name" value="DIHYDROFOLATE REDUCTASE"/>
    <property type="match status" value="1"/>
</dbReference>
<dbReference type="GO" id="GO:0004146">
    <property type="term" value="F:dihydrofolate reductase activity"/>
    <property type="evidence" value="ECO:0007669"/>
    <property type="project" value="UniProtKB-EC"/>
</dbReference>
<keyword evidence="5" id="KW-0521">NADP</keyword>
<protein>
    <recommendedName>
        <fullName evidence="3">dihydrofolate reductase</fullName>
        <ecNumber evidence="3">1.5.1.3</ecNumber>
    </recommendedName>
</protein>